<comment type="caution">
    <text evidence="1">The sequence shown here is derived from an EMBL/GenBank/DDBJ whole genome shotgun (WGS) entry which is preliminary data.</text>
</comment>
<protein>
    <submittedName>
        <fullName evidence="1">Uncharacterized protein</fullName>
    </submittedName>
</protein>
<dbReference type="Proteomes" id="UP001201980">
    <property type="component" value="Unassembled WGS sequence"/>
</dbReference>
<reference evidence="1" key="1">
    <citation type="submission" date="2022-07" db="EMBL/GenBank/DDBJ databases">
        <title>Draft genome sequence of Zalerion maritima ATCC 34329, a (micro)plastics degrading marine fungus.</title>
        <authorList>
            <person name="Paco A."/>
            <person name="Goncalves M.F.M."/>
            <person name="Rocha-Santos T.A.P."/>
            <person name="Alves A."/>
        </authorList>
    </citation>
    <scope>NUCLEOTIDE SEQUENCE</scope>
    <source>
        <strain evidence="1">ATCC 34329</strain>
    </source>
</reference>
<proteinExistence type="predicted"/>
<gene>
    <name evidence="1" type="ORF">MKZ38_008183</name>
</gene>
<dbReference type="AlphaFoldDB" id="A0AAD5RUC2"/>
<evidence type="ECO:0000313" key="2">
    <source>
        <dbReference type="Proteomes" id="UP001201980"/>
    </source>
</evidence>
<organism evidence="1 2">
    <name type="scientific">Zalerion maritima</name>
    <dbReference type="NCBI Taxonomy" id="339359"/>
    <lineage>
        <taxon>Eukaryota</taxon>
        <taxon>Fungi</taxon>
        <taxon>Dikarya</taxon>
        <taxon>Ascomycota</taxon>
        <taxon>Pezizomycotina</taxon>
        <taxon>Sordariomycetes</taxon>
        <taxon>Lulworthiomycetidae</taxon>
        <taxon>Lulworthiales</taxon>
        <taxon>Lulworthiaceae</taxon>
        <taxon>Zalerion</taxon>
    </lineage>
</organism>
<accession>A0AAD5RUC2</accession>
<name>A0AAD5RUC2_9PEZI</name>
<sequence>MFGVRRADVYERLHQEMNTARRVPGSWGPNTAKNSAGTVPIAAVQYSSTVHETGFILKTEACGVSDVKNTQEFPTGDWKKVGLMIDYDFRHLRKDGTEIVAV</sequence>
<keyword evidence="2" id="KW-1185">Reference proteome</keyword>
<dbReference type="EMBL" id="JAKWBI020000055">
    <property type="protein sequence ID" value="KAJ2904398.1"/>
    <property type="molecule type" value="Genomic_DNA"/>
</dbReference>
<evidence type="ECO:0000313" key="1">
    <source>
        <dbReference type="EMBL" id="KAJ2904398.1"/>
    </source>
</evidence>